<reference evidence="1 2" key="1">
    <citation type="submission" date="2022-01" db="EMBL/GenBank/DDBJ databases">
        <authorList>
            <person name="Xiong W."/>
            <person name="Schranz E."/>
        </authorList>
    </citation>
    <scope>NUCLEOTIDE SEQUENCE [LARGE SCALE GENOMIC DNA]</scope>
</reference>
<gene>
    <name evidence="1" type="ORF">LVIROSA_LOCUS26804</name>
</gene>
<dbReference type="AlphaFoldDB" id="A0AAU9NSU1"/>
<accession>A0AAU9NSU1</accession>
<organism evidence="1 2">
    <name type="scientific">Lactuca virosa</name>
    <dbReference type="NCBI Taxonomy" id="75947"/>
    <lineage>
        <taxon>Eukaryota</taxon>
        <taxon>Viridiplantae</taxon>
        <taxon>Streptophyta</taxon>
        <taxon>Embryophyta</taxon>
        <taxon>Tracheophyta</taxon>
        <taxon>Spermatophyta</taxon>
        <taxon>Magnoliopsida</taxon>
        <taxon>eudicotyledons</taxon>
        <taxon>Gunneridae</taxon>
        <taxon>Pentapetalae</taxon>
        <taxon>asterids</taxon>
        <taxon>campanulids</taxon>
        <taxon>Asterales</taxon>
        <taxon>Asteraceae</taxon>
        <taxon>Cichorioideae</taxon>
        <taxon>Cichorieae</taxon>
        <taxon>Lactucinae</taxon>
        <taxon>Lactuca</taxon>
    </lineage>
</organism>
<evidence type="ECO:0000313" key="1">
    <source>
        <dbReference type="EMBL" id="CAH1440685.1"/>
    </source>
</evidence>
<name>A0AAU9NSU1_9ASTR</name>
<keyword evidence="2" id="KW-1185">Reference proteome</keyword>
<proteinExistence type="predicted"/>
<dbReference type="Proteomes" id="UP001157418">
    <property type="component" value="Unassembled WGS sequence"/>
</dbReference>
<dbReference type="EMBL" id="CAKMRJ010005412">
    <property type="protein sequence ID" value="CAH1440685.1"/>
    <property type="molecule type" value="Genomic_DNA"/>
</dbReference>
<sequence>MEDKTTYVVAFESYEENTSILIVWKLTEYNHADNMDFRVDLVSFGMTKLHLRKRLHISENEGYFLCFAFK</sequence>
<evidence type="ECO:0000313" key="2">
    <source>
        <dbReference type="Proteomes" id="UP001157418"/>
    </source>
</evidence>
<protein>
    <submittedName>
        <fullName evidence="1">Uncharacterized protein</fullName>
    </submittedName>
</protein>
<comment type="caution">
    <text evidence="1">The sequence shown here is derived from an EMBL/GenBank/DDBJ whole genome shotgun (WGS) entry which is preliminary data.</text>
</comment>